<feature type="compositionally biased region" description="Low complexity" evidence="2">
    <location>
        <begin position="633"/>
        <end position="644"/>
    </location>
</feature>
<name>A0A1Q9B2D0_9HYPH</name>
<comment type="caution">
    <text evidence="4">The sequence shown here is derived from an EMBL/GenBank/DDBJ whole genome shotgun (WGS) entry which is preliminary data.</text>
</comment>
<keyword evidence="1" id="KW-0175">Coiled coil</keyword>
<proteinExistence type="predicted"/>
<dbReference type="NCBIfam" id="TIGR02302">
    <property type="entry name" value="aProt_lowcomp"/>
    <property type="match status" value="1"/>
</dbReference>
<evidence type="ECO:0000256" key="2">
    <source>
        <dbReference type="SAM" id="MobiDB-lite"/>
    </source>
</evidence>
<sequence length="895" mass="97830">MTTPRSASTLQSPLARMLGRKRRFALMVLTLERVAPHLLAPFSIVLLFLSASWFGLFRIMPALMHFVVGIGFAVAFVGALIPLLRLRLPDLGDADRMLEARNHLPHQAIGVQDDSLATSGPFGQALWAEHQARMARRIHDLETGLPRPDIARFDVYGLRALPVLLACVAFAFSFSNRAGTLTDVAHAPQAASTVPDVRIDAWVTPPAYTGRAPIFLTGREASDRAETVTVPQASELIVRIASASGSVPVTYRIGSAEPQPVPLKADEAAAGKEIDQGAASSGPASQPAPASAANSASAGVTHQMRLTQDGRLEVAGSAWSFKITPDKAPEIVFEGKPRPTANAALEIGFSAKDDYGIEAAWAEIKPVETPAPDARPLYPAPDYRLDLPRRNAKEAKGTTSRNLSEHPLAGKRVTITLVARDAAGQEGRSKPETMILPARRFTEPLAGAVAEERQVFALDANALPRALDLNDAITSRPDETIPNLTHYLLITSAKGRMKTAQNDDMLRDTAAYLWDIALGIEDGNLSLAEKRLRDAQQNLSDALERGASDEEIAKLMQELRDAMKQFMQAMAEQAMKNPQMARPNPQNTINQQDLDRMMNQIENLARSGSKDQARQLLSEMQRMMNNLQAGRPQQGQQQSGENSQMRQQMDKLGRLLQDQQKLMEQTFQYDQALRDRMQRGDPLEGGDELFDQPMPGMPQQGQQGERGQEGQQGQAGQDPKGGNPTDQMSEEQLRQALKDLKAQQDALKKQLGELQKGLQGLGMQPGKGFGEAGREMQGAAGALGQGRSDEALGGQGRALQALRQGAQEMMSQMQSQQGQGQGPGQGIPQYGQNGRDPLGRRQQNIGPEFGDQVKVPDEIDTQRARQILEEIRRRLGNNLSPEVERRYLERLLDIQ</sequence>
<keyword evidence="3" id="KW-1133">Transmembrane helix</keyword>
<feature type="region of interest" description="Disordered" evidence="2">
    <location>
        <begin position="628"/>
        <end position="647"/>
    </location>
</feature>
<feature type="region of interest" description="Disordered" evidence="2">
    <location>
        <begin position="275"/>
        <end position="301"/>
    </location>
</feature>
<evidence type="ECO:0000256" key="3">
    <source>
        <dbReference type="SAM" id="Phobius"/>
    </source>
</evidence>
<feature type="transmembrane region" description="Helical" evidence="3">
    <location>
        <begin position="62"/>
        <end position="84"/>
    </location>
</feature>
<keyword evidence="3" id="KW-0812">Transmembrane</keyword>
<feature type="coiled-coil region" evidence="1">
    <location>
        <begin position="730"/>
        <end position="757"/>
    </location>
</feature>
<protein>
    <submittedName>
        <fullName evidence="4">TIGR02302 family protein</fullName>
    </submittedName>
</protein>
<reference evidence="4 5" key="1">
    <citation type="submission" date="2016-09" db="EMBL/GenBank/DDBJ databases">
        <title>Rhizobium sp. nov., a novel species isolated from the rice rhizosphere.</title>
        <authorList>
            <person name="Zhao J."/>
            <person name="Zhang X."/>
        </authorList>
    </citation>
    <scope>NUCLEOTIDE SEQUENCE [LARGE SCALE GENOMIC DNA]</scope>
    <source>
        <strain evidence="4 5">1.7048</strain>
    </source>
</reference>
<feature type="transmembrane region" description="Helical" evidence="3">
    <location>
        <begin position="24"/>
        <end position="50"/>
    </location>
</feature>
<dbReference type="InterPro" id="IPR012683">
    <property type="entry name" value="CHP02302_TM"/>
</dbReference>
<dbReference type="AlphaFoldDB" id="A0A1Q9B2D0"/>
<dbReference type="Proteomes" id="UP000186364">
    <property type="component" value="Unassembled WGS sequence"/>
</dbReference>
<feature type="compositionally biased region" description="Low complexity" evidence="2">
    <location>
        <begin position="804"/>
        <end position="818"/>
    </location>
</feature>
<gene>
    <name evidence="4" type="ORF">BJF93_01390</name>
</gene>
<evidence type="ECO:0000313" key="5">
    <source>
        <dbReference type="Proteomes" id="UP000186364"/>
    </source>
</evidence>
<feature type="region of interest" description="Disordered" evidence="2">
    <location>
        <begin position="758"/>
        <end position="858"/>
    </location>
</feature>
<feature type="compositionally biased region" description="Low complexity" evidence="2">
    <location>
        <begin position="277"/>
        <end position="299"/>
    </location>
</feature>
<feature type="compositionally biased region" description="Low complexity" evidence="2">
    <location>
        <begin position="692"/>
        <end position="717"/>
    </location>
</feature>
<dbReference type="EMBL" id="MKIP01000028">
    <property type="protein sequence ID" value="OLP62179.1"/>
    <property type="molecule type" value="Genomic_DNA"/>
</dbReference>
<accession>A0A1Q9B2D0</accession>
<keyword evidence="5" id="KW-1185">Reference proteome</keyword>
<dbReference type="Pfam" id="PF13779">
    <property type="entry name" value="DUF4175"/>
    <property type="match status" value="1"/>
</dbReference>
<feature type="coiled-coil region" evidence="1">
    <location>
        <begin position="525"/>
        <end position="576"/>
    </location>
</feature>
<organism evidence="4 5">
    <name type="scientific">Xaviernesmea oryzae</name>
    <dbReference type="NCBI Taxonomy" id="464029"/>
    <lineage>
        <taxon>Bacteria</taxon>
        <taxon>Pseudomonadati</taxon>
        <taxon>Pseudomonadota</taxon>
        <taxon>Alphaproteobacteria</taxon>
        <taxon>Hyphomicrobiales</taxon>
        <taxon>Rhizobiaceae</taxon>
        <taxon>Rhizobium/Agrobacterium group</taxon>
        <taxon>Xaviernesmea</taxon>
    </lineage>
</organism>
<evidence type="ECO:0000313" key="4">
    <source>
        <dbReference type="EMBL" id="OLP62179.1"/>
    </source>
</evidence>
<evidence type="ECO:0000256" key="1">
    <source>
        <dbReference type="SAM" id="Coils"/>
    </source>
</evidence>
<keyword evidence="3" id="KW-0472">Membrane</keyword>
<feature type="region of interest" description="Disordered" evidence="2">
    <location>
        <begin position="678"/>
        <end position="728"/>
    </location>
</feature>
<feature type="compositionally biased region" description="Gly residues" evidence="2">
    <location>
        <begin position="759"/>
        <end position="771"/>
    </location>
</feature>